<comment type="caution">
    <text evidence="3">The sequence shown here is derived from an EMBL/GenBank/DDBJ whole genome shotgun (WGS) entry which is preliminary data.</text>
</comment>
<dbReference type="EMBL" id="JBBPBN010000004">
    <property type="protein sequence ID" value="KAK9040546.1"/>
    <property type="molecule type" value="Genomic_DNA"/>
</dbReference>
<dbReference type="SUPFAM" id="SSF53474">
    <property type="entry name" value="alpha/beta-Hydrolases"/>
    <property type="match status" value="1"/>
</dbReference>
<evidence type="ECO:0000313" key="3">
    <source>
        <dbReference type="EMBL" id="KAK9040546.1"/>
    </source>
</evidence>
<dbReference type="InterPro" id="IPR050466">
    <property type="entry name" value="Carboxylest/Gibb_receptor"/>
</dbReference>
<dbReference type="PANTHER" id="PTHR23024:SF113">
    <property type="entry name" value="CARBOXYLESTERASE 8-RELATED"/>
    <property type="match status" value="1"/>
</dbReference>
<evidence type="ECO:0000256" key="1">
    <source>
        <dbReference type="ARBA" id="ARBA00010515"/>
    </source>
</evidence>
<dbReference type="InterPro" id="IPR029058">
    <property type="entry name" value="AB_hydrolase_fold"/>
</dbReference>
<organism evidence="3 4">
    <name type="scientific">Hibiscus sabdariffa</name>
    <name type="common">roselle</name>
    <dbReference type="NCBI Taxonomy" id="183260"/>
    <lineage>
        <taxon>Eukaryota</taxon>
        <taxon>Viridiplantae</taxon>
        <taxon>Streptophyta</taxon>
        <taxon>Embryophyta</taxon>
        <taxon>Tracheophyta</taxon>
        <taxon>Spermatophyta</taxon>
        <taxon>Magnoliopsida</taxon>
        <taxon>eudicotyledons</taxon>
        <taxon>Gunneridae</taxon>
        <taxon>Pentapetalae</taxon>
        <taxon>rosids</taxon>
        <taxon>malvids</taxon>
        <taxon>Malvales</taxon>
        <taxon>Malvaceae</taxon>
        <taxon>Malvoideae</taxon>
        <taxon>Hibiscus</taxon>
    </lineage>
</organism>
<reference evidence="3 4" key="1">
    <citation type="journal article" date="2024" name="G3 (Bethesda)">
        <title>Genome assembly of Hibiscus sabdariffa L. provides insights into metabolisms of medicinal natural products.</title>
        <authorList>
            <person name="Kim T."/>
        </authorList>
    </citation>
    <scope>NUCLEOTIDE SEQUENCE [LARGE SCALE GENOMIC DNA]</scope>
    <source>
        <strain evidence="3">TK-2024</strain>
        <tissue evidence="3">Old leaves</tissue>
    </source>
</reference>
<feature type="domain" description="Alpha/beta hydrolase fold-3" evidence="2">
    <location>
        <begin position="86"/>
        <end position="287"/>
    </location>
</feature>
<dbReference type="Gene3D" id="3.40.50.1820">
    <property type="entry name" value="alpha/beta hydrolase"/>
    <property type="match status" value="1"/>
</dbReference>
<accession>A0ABR2TSW8</accession>
<protein>
    <recommendedName>
        <fullName evidence="2">Alpha/beta hydrolase fold-3 domain-containing protein</fullName>
    </recommendedName>
</protein>
<dbReference type="PANTHER" id="PTHR23024">
    <property type="entry name" value="ARYLACETAMIDE DEACETYLASE"/>
    <property type="match status" value="1"/>
</dbReference>
<name>A0ABR2TSW8_9ROSI</name>
<dbReference type="InterPro" id="IPR013094">
    <property type="entry name" value="AB_hydrolase_3"/>
</dbReference>
<evidence type="ECO:0000313" key="4">
    <source>
        <dbReference type="Proteomes" id="UP001396334"/>
    </source>
</evidence>
<gene>
    <name evidence="3" type="ORF">V6N11_015693</name>
</gene>
<dbReference type="Proteomes" id="UP001396334">
    <property type="component" value="Unassembled WGS sequence"/>
</dbReference>
<comment type="similarity">
    <text evidence="1">Belongs to the 'GDXG' lipolytic enzyme family.</text>
</comment>
<keyword evidence="4" id="KW-1185">Reference proteome</keyword>
<sequence length="309" mass="34232">MEDQSSSATPSMDPYKLLGIVQNPDGSLTRQTHFPSVPATEETSTANPSQLAIFKDIPLNSENKTFIRLYRPPTLPSNTGNKLPLLIHFHGGGFILFSVTSRPFHDACCVKAAMIPAVVISLEYRLAPEHRLPAAYDDAVETIMWVRDQATSSAGGNMVFQAALRALDMDISPVKIIGLIMNQPYFSGVERTESEKRFFNDRMLPLPANDLMWSLALPNGADRDHEFCNPMAADESLKEKMERLPRCLVTGHGGDPLIDKQRELVEMLEARGVDVVAEFAEGGCHGIEIFDPLKAKALLQSIKEFVNRH</sequence>
<proteinExistence type="inferred from homology"/>
<evidence type="ECO:0000259" key="2">
    <source>
        <dbReference type="Pfam" id="PF07859"/>
    </source>
</evidence>
<dbReference type="Pfam" id="PF07859">
    <property type="entry name" value="Abhydrolase_3"/>
    <property type="match status" value="1"/>
</dbReference>